<dbReference type="PANTHER" id="PTHR11042">
    <property type="entry name" value="EUKARYOTIC TRANSLATION INITIATION FACTOR 2-ALPHA KINASE EIF2-ALPHA KINASE -RELATED"/>
    <property type="match status" value="1"/>
</dbReference>
<dbReference type="GO" id="GO:0005524">
    <property type="term" value="F:ATP binding"/>
    <property type="evidence" value="ECO:0007669"/>
    <property type="project" value="UniProtKB-UniRule"/>
</dbReference>
<dbReference type="Pfam" id="PF00069">
    <property type="entry name" value="Pkinase"/>
    <property type="match status" value="1"/>
</dbReference>
<dbReference type="Gene3D" id="3.30.200.20">
    <property type="entry name" value="Phosphorylase Kinase, domain 1"/>
    <property type="match status" value="1"/>
</dbReference>
<name>A0A8D3AE56_SCOMX</name>
<dbReference type="SUPFAM" id="SSF56112">
    <property type="entry name" value="Protein kinase-like (PK-like)"/>
    <property type="match status" value="1"/>
</dbReference>
<evidence type="ECO:0000256" key="3">
    <source>
        <dbReference type="ARBA" id="ARBA00022553"/>
    </source>
</evidence>
<dbReference type="Proteomes" id="UP000694558">
    <property type="component" value="Chromosome 15"/>
</dbReference>
<dbReference type="EC" id="2.7.11.1" evidence="1"/>
<evidence type="ECO:0000259" key="14">
    <source>
        <dbReference type="PROSITE" id="PS50137"/>
    </source>
</evidence>
<evidence type="ECO:0000256" key="4">
    <source>
        <dbReference type="ARBA" id="ARBA00022679"/>
    </source>
</evidence>
<dbReference type="SMART" id="SM00220">
    <property type="entry name" value="S_TKc"/>
    <property type="match status" value="1"/>
</dbReference>
<keyword evidence="6" id="KW-0418">Kinase</keyword>
<dbReference type="InterPro" id="IPR011009">
    <property type="entry name" value="Kinase-like_dom_sf"/>
</dbReference>
<evidence type="ECO:0000256" key="2">
    <source>
        <dbReference type="ARBA" id="ARBA00022527"/>
    </source>
</evidence>
<evidence type="ECO:0000256" key="8">
    <source>
        <dbReference type="ARBA" id="ARBA00037982"/>
    </source>
</evidence>
<evidence type="ECO:0000256" key="11">
    <source>
        <dbReference type="RuleBase" id="RU000304"/>
    </source>
</evidence>
<evidence type="ECO:0000259" key="13">
    <source>
        <dbReference type="PROSITE" id="PS50011"/>
    </source>
</evidence>
<evidence type="ECO:0000256" key="10">
    <source>
        <dbReference type="PROSITE-ProRule" id="PRU10141"/>
    </source>
</evidence>
<dbReference type="PROSITE" id="PS00107">
    <property type="entry name" value="PROTEIN_KINASE_ATP"/>
    <property type="match status" value="1"/>
</dbReference>
<evidence type="ECO:0000256" key="5">
    <source>
        <dbReference type="ARBA" id="ARBA00022741"/>
    </source>
</evidence>
<gene>
    <name evidence="15" type="primary">LOC118283298</name>
</gene>
<dbReference type="GO" id="GO:0005737">
    <property type="term" value="C:cytoplasm"/>
    <property type="evidence" value="ECO:0007669"/>
    <property type="project" value="TreeGrafter"/>
</dbReference>
<keyword evidence="7 10" id="KW-0067">ATP-binding</keyword>
<keyword evidence="2 11" id="KW-0723">Serine/threonine-protein kinase</keyword>
<dbReference type="PROSITE" id="PS00108">
    <property type="entry name" value="PROTEIN_KINASE_ST"/>
    <property type="match status" value="1"/>
</dbReference>
<evidence type="ECO:0000256" key="7">
    <source>
        <dbReference type="ARBA" id="ARBA00022840"/>
    </source>
</evidence>
<dbReference type="InterPro" id="IPR008271">
    <property type="entry name" value="Ser/Thr_kinase_AS"/>
</dbReference>
<evidence type="ECO:0000256" key="6">
    <source>
        <dbReference type="ARBA" id="ARBA00022777"/>
    </source>
</evidence>
<feature type="region of interest" description="Disordered" evidence="12">
    <location>
        <begin position="108"/>
        <end position="140"/>
    </location>
</feature>
<reference evidence="15" key="2">
    <citation type="submission" date="2025-08" db="UniProtKB">
        <authorList>
            <consortium name="Ensembl"/>
        </authorList>
    </citation>
    <scope>IDENTIFICATION</scope>
</reference>
<dbReference type="FunFam" id="1.10.510.10:FF:000251">
    <property type="entry name" value="eukaryotic translation initiation factor 2-alpha kinase 3"/>
    <property type="match status" value="1"/>
</dbReference>
<dbReference type="Gene3D" id="1.10.510.10">
    <property type="entry name" value="Transferase(Phosphotransferase) domain 1"/>
    <property type="match status" value="1"/>
</dbReference>
<dbReference type="AlphaFoldDB" id="A0A8D3AE56"/>
<dbReference type="Ensembl" id="ENSSMAT00000017038.2">
    <property type="protein sequence ID" value="ENSSMAP00000016829.2"/>
    <property type="gene ID" value="ENSSMAG00000010296.2"/>
</dbReference>
<keyword evidence="5 10" id="KW-0547">Nucleotide-binding</keyword>
<evidence type="ECO:0000256" key="12">
    <source>
        <dbReference type="SAM" id="MobiDB-lite"/>
    </source>
</evidence>
<dbReference type="InterPro" id="IPR050339">
    <property type="entry name" value="CC_SR_Kinase"/>
</dbReference>
<proteinExistence type="inferred from homology"/>
<sequence>KGYFFYYSEETRSQSVNSKDNSFVSFTDVRARVNNYCQKNNVSHYYISMKTSDKYERNLNTKTSIFIPCLHRFFYKLVIDDKEYPVGEGKTVKEAKQNAAQLAWPALQGQSNHPPPMLSSPSTSLDSSESSQQSVPMSRSDSIVFTDSSNPLKSQVRSLIKNKRFTSEFDSISCLGYGGFGHVYKAREKLLDKYYAVKVVHDREKALREVLALSDLHHHNIVRYYNCWREETEYEHDSRSTSQWSVSKSSQYLYIKMELCDTKTLKGWINERNETTPQESKRRVESVTIAQQIVNGVEYIHAKKLIHRDLKPANVMFGRDGEVKIGDFGLVTAEADDENKMERTIETGTLSYMAPEQSEKTYDGKVDIFAFGLIYFELLLKVSSGHERAEFFRDARSQKFPKEFTFPQEKLIIKPTLCERPEHRPEAKTLKEELEKWAQALKEPKNKHQQNVTV</sequence>
<evidence type="ECO:0000313" key="15">
    <source>
        <dbReference type="Ensembl" id="ENSSMAP00000016829.2"/>
    </source>
</evidence>
<keyword evidence="9" id="KW-0694">RNA-binding</keyword>
<keyword evidence="4" id="KW-0808">Transferase</keyword>
<dbReference type="GeneTree" id="ENSGT00940000163863"/>
<evidence type="ECO:0000256" key="1">
    <source>
        <dbReference type="ARBA" id="ARBA00012513"/>
    </source>
</evidence>
<evidence type="ECO:0000313" key="16">
    <source>
        <dbReference type="Proteomes" id="UP000694558"/>
    </source>
</evidence>
<feature type="domain" description="DRBM" evidence="14">
    <location>
        <begin position="28"/>
        <end position="109"/>
    </location>
</feature>
<dbReference type="PROSITE" id="PS50137">
    <property type="entry name" value="DS_RBD"/>
    <property type="match status" value="1"/>
</dbReference>
<feature type="domain" description="Protein kinase" evidence="13">
    <location>
        <begin position="169"/>
        <end position="438"/>
    </location>
</feature>
<organism evidence="15 16">
    <name type="scientific">Scophthalmus maximus</name>
    <name type="common">Turbot</name>
    <name type="synonym">Psetta maxima</name>
    <dbReference type="NCBI Taxonomy" id="52904"/>
    <lineage>
        <taxon>Eukaryota</taxon>
        <taxon>Metazoa</taxon>
        <taxon>Chordata</taxon>
        <taxon>Craniata</taxon>
        <taxon>Vertebrata</taxon>
        <taxon>Euteleostomi</taxon>
        <taxon>Actinopterygii</taxon>
        <taxon>Neopterygii</taxon>
        <taxon>Teleostei</taxon>
        <taxon>Neoteleostei</taxon>
        <taxon>Acanthomorphata</taxon>
        <taxon>Carangaria</taxon>
        <taxon>Pleuronectiformes</taxon>
        <taxon>Pleuronectoidei</taxon>
        <taxon>Scophthalmidae</taxon>
        <taxon>Scophthalmus</taxon>
    </lineage>
</organism>
<reference evidence="15" key="1">
    <citation type="submission" date="2023-05" db="EMBL/GenBank/DDBJ databases">
        <title>High-quality long-read genome of Scophthalmus maximus.</title>
        <authorList>
            <person name="Lien S."/>
            <person name="Martinez P."/>
        </authorList>
    </citation>
    <scope>NUCLEOTIDE SEQUENCE [LARGE SCALE GENOMIC DNA]</scope>
</reference>
<evidence type="ECO:0000256" key="9">
    <source>
        <dbReference type="PROSITE-ProRule" id="PRU00266"/>
    </source>
</evidence>
<dbReference type="Gene3D" id="3.30.160.20">
    <property type="match status" value="1"/>
</dbReference>
<dbReference type="GO" id="GO:0004694">
    <property type="term" value="F:eukaryotic translation initiation factor 2alpha kinase activity"/>
    <property type="evidence" value="ECO:0007669"/>
    <property type="project" value="TreeGrafter"/>
</dbReference>
<dbReference type="GO" id="GO:0005634">
    <property type="term" value="C:nucleus"/>
    <property type="evidence" value="ECO:0007669"/>
    <property type="project" value="TreeGrafter"/>
</dbReference>
<keyword evidence="3" id="KW-0597">Phosphoprotein</keyword>
<protein>
    <recommendedName>
        <fullName evidence="1">non-specific serine/threonine protein kinase</fullName>
        <ecNumber evidence="1">2.7.11.1</ecNumber>
    </recommendedName>
</protein>
<dbReference type="PROSITE" id="PS50011">
    <property type="entry name" value="PROTEIN_KINASE_DOM"/>
    <property type="match status" value="1"/>
</dbReference>
<feature type="compositionally biased region" description="Low complexity" evidence="12">
    <location>
        <begin position="119"/>
        <end position="140"/>
    </location>
</feature>
<dbReference type="SUPFAM" id="SSF54768">
    <property type="entry name" value="dsRNA-binding domain-like"/>
    <property type="match status" value="1"/>
</dbReference>
<dbReference type="InterPro" id="IPR017441">
    <property type="entry name" value="Protein_kinase_ATP_BS"/>
</dbReference>
<comment type="similarity">
    <text evidence="8">Belongs to the protein kinase superfamily. Ser/Thr protein kinase family. GCN2 subfamily.</text>
</comment>
<feature type="binding site" evidence="10">
    <location>
        <position position="198"/>
    </location>
    <ligand>
        <name>ATP</name>
        <dbReference type="ChEBI" id="CHEBI:30616"/>
    </ligand>
</feature>
<dbReference type="PANTHER" id="PTHR11042:SF166">
    <property type="entry name" value="EUKARYOTIC TRANSLATION INITIATION FACTOR 2-ALPHA KINASE 3"/>
    <property type="match status" value="1"/>
</dbReference>
<dbReference type="GO" id="GO:0003723">
    <property type="term" value="F:RNA binding"/>
    <property type="evidence" value="ECO:0007669"/>
    <property type="project" value="UniProtKB-UniRule"/>
</dbReference>
<dbReference type="InterPro" id="IPR000719">
    <property type="entry name" value="Prot_kinase_dom"/>
</dbReference>
<accession>A0A8D3AE56</accession>
<dbReference type="InterPro" id="IPR014720">
    <property type="entry name" value="dsRBD_dom"/>
</dbReference>
<dbReference type="Pfam" id="PF00035">
    <property type="entry name" value="dsrm"/>
    <property type="match status" value="1"/>
</dbReference>